<dbReference type="InterPro" id="IPR011991">
    <property type="entry name" value="ArsR-like_HTH"/>
</dbReference>
<dbReference type="SMART" id="SM00418">
    <property type="entry name" value="HTH_ARSR"/>
    <property type="match status" value="1"/>
</dbReference>
<protein>
    <recommendedName>
        <fullName evidence="1">HTH arsR-type domain-containing protein</fullName>
    </recommendedName>
</protein>
<dbReference type="Gene3D" id="1.10.10.10">
    <property type="entry name" value="Winged helix-like DNA-binding domain superfamily/Winged helix DNA-binding domain"/>
    <property type="match status" value="1"/>
</dbReference>
<accession>A0ABQ3VH11</accession>
<evidence type="ECO:0000313" key="2">
    <source>
        <dbReference type="EMBL" id="GHO84746.1"/>
    </source>
</evidence>
<dbReference type="RefSeq" id="WP_201362379.1">
    <property type="nucleotide sequence ID" value="NZ_BNJJ01000007.1"/>
</dbReference>
<evidence type="ECO:0000259" key="1">
    <source>
        <dbReference type="SMART" id="SM00418"/>
    </source>
</evidence>
<sequence>MSILPLNHHFFASTRGRIVLLLRRSSHTVDELAQDLDLTDNAVRAHLATLERDGLVRQSGARRGSGKPALVYALTSEAEQLFPKAYASVLQQLLAVLSSCMPTEKVEEVMQETGRRLATQWNIAPGELRARLQDAVALLNELGGLAELEEDDESYIIQGYSCPLAAIVPNHPEVCKLAQALLTELICMPVAEQCEQSGVARCRFTTAKI</sequence>
<feature type="domain" description="HTH arsR-type" evidence="1">
    <location>
        <begin position="9"/>
        <end position="87"/>
    </location>
</feature>
<dbReference type="EMBL" id="BNJJ01000007">
    <property type="protein sequence ID" value="GHO84746.1"/>
    <property type="molecule type" value="Genomic_DNA"/>
</dbReference>
<comment type="caution">
    <text evidence="2">The sequence shown here is derived from an EMBL/GenBank/DDBJ whole genome shotgun (WGS) entry which is preliminary data.</text>
</comment>
<organism evidence="2 3">
    <name type="scientific">Dictyobacter formicarum</name>
    <dbReference type="NCBI Taxonomy" id="2778368"/>
    <lineage>
        <taxon>Bacteria</taxon>
        <taxon>Bacillati</taxon>
        <taxon>Chloroflexota</taxon>
        <taxon>Ktedonobacteria</taxon>
        <taxon>Ktedonobacterales</taxon>
        <taxon>Dictyobacteraceae</taxon>
        <taxon>Dictyobacter</taxon>
    </lineage>
</organism>
<dbReference type="Proteomes" id="UP000635565">
    <property type="component" value="Unassembled WGS sequence"/>
</dbReference>
<proteinExistence type="predicted"/>
<dbReference type="Pfam" id="PF01022">
    <property type="entry name" value="HTH_5"/>
    <property type="match status" value="1"/>
</dbReference>
<name>A0ABQ3VH11_9CHLR</name>
<dbReference type="InterPro" id="IPR036388">
    <property type="entry name" value="WH-like_DNA-bd_sf"/>
</dbReference>
<dbReference type="InterPro" id="IPR001845">
    <property type="entry name" value="HTH_ArsR_DNA-bd_dom"/>
</dbReference>
<reference evidence="2 3" key="1">
    <citation type="journal article" date="2021" name="Int. J. Syst. Evol. Microbiol.">
        <title>Reticulibacter mediterranei gen. nov., sp. nov., within the new family Reticulibacteraceae fam. nov., and Ktedonospora formicarum gen. nov., sp. nov., Ktedonobacter robiniae sp. nov., Dictyobacter formicarum sp. nov. and Dictyobacter arantiisoli sp. nov., belonging to the class Ktedonobacteria.</title>
        <authorList>
            <person name="Yabe S."/>
            <person name="Zheng Y."/>
            <person name="Wang C.M."/>
            <person name="Sakai Y."/>
            <person name="Abe K."/>
            <person name="Yokota A."/>
            <person name="Donadio S."/>
            <person name="Cavaletti L."/>
            <person name="Monciardini P."/>
        </authorList>
    </citation>
    <scope>NUCLEOTIDE SEQUENCE [LARGE SCALE GENOMIC DNA]</scope>
    <source>
        <strain evidence="2 3">SOSP1-9</strain>
    </source>
</reference>
<dbReference type="SUPFAM" id="SSF46785">
    <property type="entry name" value="Winged helix' DNA-binding domain"/>
    <property type="match status" value="1"/>
</dbReference>
<gene>
    <name evidence="2" type="ORF">KSZ_27520</name>
</gene>
<evidence type="ECO:0000313" key="3">
    <source>
        <dbReference type="Proteomes" id="UP000635565"/>
    </source>
</evidence>
<dbReference type="InterPro" id="IPR036390">
    <property type="entry name" value="WH_DNA-bd_sf"/>
</dbReference>
<dbReference type="CDD" id="cd00090">
    <property type="entry name" value="HTH_ARSR"/>
    <property type="match status" value="1"/>
</dbReference>
<keyword evidence="3" id="KW-1185">Reference proteome</keyword>